<evidence type="ECO:0000256" key="1">
    <source>
        <dbReference type="SAM" id="MobiDB-lite"/>
    </source>
</evidence>
<dbReference type="EMBL" id="JANPWB010000016">
    <property type="protein sequence ID" value="KAJ1080034.1"/>
    <property type="molecule type" value="Genomic_DNA"/>
</dbReference>
<dbReference type="Proteomes" id="UP001066276">
    <property type="component" value="Chromosome 12"/>
</dbReference>
<feature type="region of interest" description="Disordered" evidence="1">
    <location>
        <begin position="1"/>
        <end position="30"/>
    </location>
</feature>
<reference evidence="2" key="1">
    <citation type="journal article" date="2022" name="bioRxiv">
        <title>Sequencing and chromosome-scale assembly of the giantPleurodeles waltlgenome.</title>
        <authorList>
            <person name="Brown T."/>
            <person name="Elewa A."/>
            <person name="Iarovenko S."/>
            <person name="Subramanian E."/>
            <person name="Araus A.J."/>
            <person name="Petzold A."/>
            <person name="Susuki M."/>
            <person name="Suzuki K.-i.T."/>
            <person name="Hayashi T."/>
            <person name="Toyoda A."/>
            <person name="Oliveira C."/>
            <person name="Osipova E."/>
            <person name="Leigh N.D."/>
            <person name="Simon A."/>
            <person name="Yun M.H."/>
        </authorList>
    </citation>
    <scope>NUCLEOTIDE SEQUENCE</scope>
    <source>
        <strain evidence="2">20211129_DDA</strain>
        <tissue evidence="2">Liver</tissue>
    </source>
</reference>
<evidence type="ECO:0000313" key="2">
    <source>
        <dbReference type="EMBL" id="KAJ1080034.1"/>
    </source>
</evidence>
<evidence type="ECO:0000313" key="3">
    <source>
        <dbReference type="Proteomes" id="UP001066276"/>
    </source>
</evidence>
<gene>
    <name evidence="2" type="ORF">NDU88_000256</name>
</gene>
<comment type="caution">
    <text evidence="2">The sequence shown here is derived from an EMBL/GenBank/DDBJ whole genome shotgun (WGS) entry which is preliminary data.</text>
</comment>
<keyword evidence="3" id="KW-1185">Reference proteome</keyword>
<accession>A0AAV7KP14</accession>
<organism evidence="2 3">
    <name type="scientific">Pleurodeles waltl</name>
    <name type="common">Iberian ribbed newt</name>
    <dbReference type="NCBI Taxonomy" id="8319"/>
    <lineage>
        <taxon>Eukaryota</taxon>
        <taxon>Metazoa</taxon>
        <taxon>Chordata</taxon>
        <taxon>Craniata</taxon>
        <taxon>Vertebrata</taxon>
        <taxon>Euteleostomi</taxon>
        <taxon>Amphibia</taxon>
        <taxon>Batrachia</taxon>
        <taxon>Caudata</taxon>
        <taxon>Salamandroidea</taxon>
        <taxon>Salamandridae</taxon>
        <taxon>Pleurodelinae</taxon>
        <taxon>Pleurodeles</taxon>
    </lineage>
</organism>
<name>A0AAV7KP14_PLEWA</name>
<dbReference type="AlphaFoldDB" id="A0AAV7KP14"/>
<sequence length="96" mass="10283">MVYQAASGADHEEKGPGSLTSGLTERTGRAGLCSETTYTGQMTLGAVGGDPLTLRERLLILLVCCHMPTPQARKVLGPNFKTDLTSLVRRMGHLQL</sequence>
<protein>
    <submittedName>
        <fullName evidence="2">Uncharacterized protein</fullName>
    </submittedName>
</protein>
<proteinExistence type="predicted"/>